<keyword evidence="7" id="KW-1015">Disulfide bond</keyword>
<evidence type="ECO:0000256" key="9">
    <source>
        <dbReference type="ARBA" id="ARBA00023288"/>
    </source>
</evidence>
<feature type="domain" description="X8" evidence="11">
    <location>
        <begin position="360"/>
        <end position="460"/>
    </location>
</feature>
<dbReference type="InterPro" id="IPR004886">
    <property type="entry name" value="Glucanosyltransferase"/>
</dbReference>
<keyword evidence="8" id="KW-0325">Glycoprotein</keyword>
<dbReference type="PANTHER" id="PTHR31468">
    <property type="entry name" value="1,3-BETA-GLUCANOSYLTRANSFERASE GAS1"/>
    <property type="match status" value="1"/>
</dbReference>
<dbReference type="GO" id="GO:0098552">
    <property type="term" value="C:side of membrane"/>
    <property type="evidence" value="ECO:0007669"/>
    <property type="project" value="UniProtKB-KW"/>
</dbReference>
<proteinExistence type="inferred from homology"/>
<dbReference type="Gene3D" id="3.20.20.80">
    <property type="entry name" value="Glycosidases"/>
    <property type="match status" value="1"/>
</dbReference>
<dbReference type="Pfam" id="PF07983">
    <property type="entry name" value="X8"/>
    <property type="match status" value="1"/>
</dbReference>
<name>A0AAD2GYE2_9AGAR</name>
<keyword evidence="4 10" id="KW-0336">GPI-anchor</keyword>
<dbReference type="SUPFAM" id="SSF51445">
    <property type="entry name" value="(Trans)glycosidases"/>
    <property type="match status" value="1"/>
</dbReference>
<gene>
    <name evidence="12" type="ORF">MYCIT1_LOCUS6598</name>
</gene>
<evidence type="ECO:0000259" key="11">
    <source>
        <dbReference type="SMART" id="SM00768"/>
    </source>
</evidence>
<comment type="caution">
    <text evidence="12">The sequence shown here is derived from an EMBL/GenBank/DDBJ whole genome shotgun (WGS) entry which is preliminary data.</text>
</comment>
<feature type="signal peptide" evidence="10">
    <location>
        <begin position="1"/>
        <end position="18"/>
    </location>
</feature>
<dbReference type="SMART" id="SM00768">
    <property type="entry name" value="X8"/>
    <property type="match status" value="1"/>
</dbReference>
<reference evidence="12" key="1">
    <citation type="submission" date="2023-11" db="EMBL/GenBank/DDBJ databases">
        <authorList>
            <person name="De Vega J J."/>
            <person name="De Vega J J."/>
        </authorList>
    </citation>
    <scope>NUCLEOTIDE SEQUENCE</scope>
</reference>
<dbReference type="AlphaFoldDB" id="A0AAD2GYE2"/>
<evidence type="ECO:0000256" key="8">
    <source>
        <dbReference type="ARBA" id="ARBA00023180"/>
    </source>
</evidence>
<comment type="subcellular location">
    <subcellularLocation>
        <location evidence="1">Cell envelope</location>
    </subcellularLocation>
    <subcellularLocation>
        <location evidence="10">Cell membrane</location>
        <topology evidence="10">Lipid-anchor</topology>
        <topology evidence="10">GPI-anchor</topology>
    </subcellularLocation>
    <subcellularLocation>
        <location evidence="2">Membrane</location>
        <topology evidence="2">Lipid-anchor</topology>
        <topology evidence="2">GPI-anchor</topology>
    </subcellularLocation>
</comment>
<evidence type="ECO:0000256" key="3">
    <source>
        <dbReference type="ARBA" id="ARBA00007528"/>
    </source>
</evidence>
<dbReference type="GO" id="GO:0071970">
    <property type="term" value="P:fungal-type cell wall (1-&gt;3)-beta-D-glucan biosynthetic process"/>
    <property type="evidence" value="ECO:0007669"/>
    <property type="project" value="TreeGrafter"/>
</dbReference>
<keyword evidence="10" id="KW-0808">Transferase</keyword>
<evidence type="ECO:0000256" key="6">
    <source>
        <dbReference type="ARBA" id="ARBA00023136"/>
    </source>
</evidence>
<dbReference type="PANTHER" id="PTHR31468:SF2">
    <property type="entry name" value="1,3-BETA-GLUCANOSYLTRANSFERASE GAS1"/>
    <property type="match status" value="1"/>
</dbReference>
<evidence type="ECO:0000313" key="12">
    <source>
        <dbReference type="EMBL" id="CAK5265537.1"/>
    </source>
</evidence>
<organism evidence="12 13">
    <name type="scientific">Mycena citricolor</name>
    <dbReference type="NCBI Taxonomy" id="2018698"/>
    <lineage>
        <taxon>Eukaryota</taxon>
        <taxon>Fungi</taxon>
        <taxon>Dikarya</taxon>
        <taxon>Basidiomycota</taxon>
        <taxon>Agaricomycotina</taxon>
        <taxon>Agaricomycetes</taxon>
        <taxon>Agaricomycetidae</taxon>
        <taxon>Agaricales</taxon>
        <taxon>Marasmiineae</taxon>
        <taxon>Mycenaceae</taxon>
        <taxon>Mycena</taxon>
    </lineage>
</organism>
<evidence type="ECO:0000256" key="5">
    <source>
        <dbReference type="ARBA" id="ARBA00022729"/>
    </source>
</evidence>
<keyword evidence="5 10" id="KW-0732">Signal</keyword>
<dbReference type="Pfam" id="PF03198">
    <property type="entry name" value="Glyco_hydro_72"/>
    <property type="match status" value="1"/>
</dbReference>
<dbReference type="GO" id="GO:0005886">
    <property type="term" value="C:plasma membrane"/>
    <property type="evidence" value="ECO:0007669"/>
    <property type="project" value="UniProtKB-SubCell"/>
</dbReference>
<sequence length="527" mass="53805">MKLLSSLLLVAALPLASAISKITRTGRYLYSADGSRFYIKGVAYQTQGVFTVSPSNPLGAPTTFVDQLANSAGCTRDLPFLQQLGVNAIRAYSVDSTLDHDSCMNALSAAGIYYIDTINVFSKYDNILAYNIGNEVVTASATAAAPFLKAAARDTKAYLASIGSSALVGYADIDGPSPFRDAVATYLSCDPSGQNSGSSAIDLFGLNNYEWCGNASTTTYDGINAEFANYNVVAYFSEFGSEDCKPTARPWTEVSTLFASPMTNVWSGGVAFSYFSAISRGSDFGLITLSADNSTVTVKQDFTNLANEFKGVSFVNSPSQGSVSASSFGACPSTSPNLEASSNLPPTPNTGACSCIEQSLSCQFKATGDFNAVLGTLTGTVCGLLPQVGGNCNDIATNGTTGVYGSVSSCDPTVRLSYAFSQYYELNGRVAASCDFAGNATVNSAASASTAAAVVSSCLPSPSAVFTASAPPGASSVATAGSSSTTASSSGTAKTGAAVPVGPTGGALAGLATVISCVLTGMIWTVL</sequence>
<keyword evidence="6 10" id="KW-0472">Membrane</keyword>
<accession>A0AAD2GYE2</accession>
<dbReference type="EMBL" id="CAVNYO010000092">
    <property type="protein sequence ID" value="CAK5265537.1"/>
    <property type="molecule type" value="Genomic_DNA"/>
</dbReference>
<evidence type="ECO:0000256" key="4">
    <source>
        <dbReference type="ARBA" id="ARBA00022622"/>
    </source>
</evidence>
<keyword evidence="13" id="KW-1185">Reference proteome</keyword>
<dbReference type="Proteomes" id="UP001295794">
    <property type="component" value="Unassembled WGS sequence"/>
</dbReference>
<dbReference type="InterPro" id="IPR012946">
    <property type="entry name" value="X8"/>
</dbReference>
<dbReference type="GO" id="GO:0042124">
    <property type="term" value="F:1,3-beta-glucanosyltransferase activity"/>
    <property type="evidence" value="ECO:0007669"/>
    <property type="project" value="TreeGrafter"/>
</dbReference>
<feature type="chain" id="PRO_5041779911" description="1,3-beta-glucanosyltransferase" evidence="10">
    <location>
        <begin position="19"/>
        <end position="527"/>
    </location>
</feature>
<dbReference type="InterPro" id="IPR017853">
    <property type="entry name" value="GH"/>
</dbReference>
<dbReference type="Gene3D" id="1.20.58.1040">
    <property type="match status" value="1"/>
</dbReference>
<comment type="function">
    <text evidence="10">Splits internally a 1,3-beta-glucan molecule and transfers the newly generated reducing end (the donor) to the non-reducing end of another 1,3-beta-glucan molecule (the acceptor) forming a 1,3-beta linkage, resulting in the elongation of 1,3-beta-glucan chains in the cell wall.</text>
</comment>
<evidence type="ECO:0000256" key="10">
    <source>
        <dbReference type="RuleBase" id="RU361209"/>
    </source>
</evidence>
<evidence type="ECO:0000256" key="7">
    <source>
        <dbReference type="ARBA" id="ARBA00023157"/>
    </source>
</evidence>
<dbReference type="GO" id="GO:0031505">
    <property type="term" value="P:fungal-type cell wall organization"/>
    <property type="evidence" value="ECO:0007669"/>
    <property type="project" value="TreeGrafter"/>
</dbReference>
<evidence type="ECO:0000313" key="13">
    <source>
        <dbReference type="Proteomes" id="UP001295794"/>
    </source>
</evidence>
<evidence type="ECO:0000256" key="1">
    <source>
        <dbReference type="ARBA" id="ARBA00004196"/>
    </source>
</evidence>
<dbReference type="EC" id="2.4.1.-" evidence="10"/>
<comment type="similarity">
    <text evidence="3 10">Belongs to the glycosyl hydrolase 72 family.</text>
</comment>
<evidence type="ECO:0000256" key="2">
    <source>
        <dbReference type="ARBA" id="ARBA00004589"/>
    </source>
</evidence>
<keyword evidence="9 10" id="KW-0449">Lipoprotein</keyword>
<protein>
    <recommendedName>
        <fullName evidence="10">1,3-beta-glucanosyltransferase</fullName>
        <ecNumber evidence="10">2.4.1.-</ecNumber>
    </recommendedName>
</protein>